<evidence type="ECO:0000256" key="1">
    <source>
        <dbReference type="ARBA" id="ARBA00004383"/>
    </source>
</evidence>
<organism evidence="17 18">
    <name type="scientific">Helicobacter pylori</name>
    <name type="common">Campylobacter pylori</name>
    <dbReference type="NCBI Taxonomy" id="210"/>
    <lineage>
        <taxon>Bacteria</taxon>
        <taxon>Pseudomonadati</taxon>
        <taxon>Campylobacterota</taxon>
        <taxon>Epsilonproteobacteria</taxon>
        <taxon>Campylobacterales</taxon>
        <taxon>Helicobacteraceae</taxon>
        <taxon>Helicobacter</taxon>
    </lineage>
</organism>
<dbReference type="PANTHER" id="PTHR33446">
    <property type="entry name" value="PROTEIN TONB-RELATED"/>
    <property type="match status" value="1"/>
</dbReference>
<dbReference type="PANTHER" id="PTHR33446:SF2">
    <property type="entry name" value="PROTEIN TONB"/>
    <property type="match status" value="1"/>
</dbReference>
<feature type="transmembrane region" description="Helical" evidence="15">
    <location>
        <begin position="12"/>
        <end position="35"/>
    </location>
</feature>
<evidence type="ECO:0000256" key="8">
    <source>
        <dbReference type="ARBA" id="ARBA00022737"/>
    </source>
</evidence>
<comment type="subcellular location">
    <subcellularLocation>
        <location evidence="1">Cell inner membrane</location>
        <topology evidence="1">Single-pass membrane protein</topology>
        <orientation evidence="1">Periplasmic side</orientation>
    </subcellularLocation>
</comment>
<dbReference type="InterPro" id="IPR051045">
    <property type="entry name" value="TonB-dependent_transducer"/>
</dbReference>
<evidence type="ECO:0000256" key="6">
    <source>
        <dbReference type="ARBA" id="ARBA00022519"/>
    </source>
</evidence>
<dbReference type="Pfam" id="PF03544">
    <property type="entry name" value="TonB_C"/>
    <property type="match status" value="1"/>
</dbReference>
<evidence type="ECO:0000256" key="15">
    <source>
        <dbReference type="SAM" id="Phobius"/>
    </source>
</evidence>
<evidence type="ECO:0000256" key="14">
    <source>
        <dbReference type="SAM" id="MobiDB-lite"/>
    </source>
</evidence>
<keyword evidence="10" id="KW-0735">Signal-anchor</keyword>
<comment type="caution">
    <text evidence="17">The sequence shown here is derived from an EMBL/GenBank/DDBJ whole genome shotgun (WGS) entry which is preliminary data.</text>
</comment>
<evidence type="ECO:0000256" key="3">
    <source>
        <dbReference type="ARBA" id="ARBA00022362"/>
    </source>
</evidence>
<dbReference type="SUPFAM" id="SSF74653">
    <property type="entry name" value="TolA/TonB C-terminal domain"/>
    <property type="match status" value="1"/>
</dbReference>
<feature type="region of interest" description="Disordered" evidence="14">
    <location>
        <begin position="56"/>
        <end position="180"/>
    </location>
</feature>
<evidence type="ECO:0000256" key="13">
    <source>
        <dbReference type="ARBA" id="ARBA00055314"/>
    </source>
</evidence>
<feature type="compositionally biased region" description="Basic and acidic residues" evidence="14">
    <location>
        <begin position="99"/>
        <end position="147"/>
    </location>
</feature>
<sequence length="276" mass="30517">MKISPSPRKLSKVSTSVSFLISFALYAIGFGYFLLREDAPEPLAQAGTTKVTMSLASINTNSKVKTNAESAKPKEEPKEEPKKEEPKKEVTKPKPKPKPKPEPKPKPKPESKPEPKPEPKVEEPKKEEPKEEPKKEEAKEETKEKSAPKQVTTKDIVKEKDKQEESNKTSDGATSEAQAYNPGVSNEFLMKIQTAISSKNRYPKMAQIRGIEGEVLVSFTINADGSVTDIKVVKSNTTDILNHAALEAIKSAAQLFPKPDETVHLKIPIAYSLKED</sequence>
<feature type="compositionally biased region" description="Basic and acidic residues" evidence="14">
    <location>
        <begin position="71"/>
        <end position="92"/>
    </location>
</feature>
<protein>
    <recommendedName>
        <fullName evidence="3">Protein TonB</fullName>
    </recommendedName>
</protein>
<accession>A0ABD6HJ87</accession>
<dbReference type="GO" id="GO:0005886">
    <property type="term" value="C:plasma membrane"/>
    <property type="evidence" value="ECO:0007669"/>
    <property type="project" value="UniProtKB-SubCell"/>
</dbReference>
<keyword evidence="7 15" id="KW-0812">Transmembrane</keyword>
<keyword evidence="9" id="KW-0653">Protein transport</keyword>
<keyword evidence="8" id="KW-0677">Repeat</keyword>
<evidence type="ECO:0000259" key="16">
    <source>
        <dbReference type="PROSITE" id="PS52015"/>
    </source>
</evidence>
<comment type="similarity">
    <text evidence="2">Belongs to the TonB family.</text>
</comment>
<proteinExistence type="inferred from homology"/>
<evidence type="ECO:0000256" key="10">
    <source>
        <dbReference type="ARBA" id="ARBA00022968"/>
    </source>
</evidence>
<keyword evidence="5" id="KW-1003">Cell membrane</keyword>
<gene>
    <name evidence="17" type="ORF">F7209_04860</name>
</gene>
<dbReference type="InterPro" id="IPR003538">
    <property type="entry name" value="TonB"/>
</dbReference>
<dbReference type="NCBIfam" id="TIGR01352">
    <property type="entry name" value="tonB_Cterm"/>
    <property type="match status" value="1"/>
</dbReference>
<evidence type="ECO:0000256" key="11">
    <source>
        <dbReference type="ARBA" id="ARBA00022989"/>
    </source>
</evidence>
<comment type="function">
    <text evidence="13">Interacts with outer membrane receptor proteins that carry out high-affinity binding and energy dependent uptake into the periplasmic space of specific substrates. It could act to transduce energy from the cytoplasmic membrane to specific energy-requiring processes in the outer membrane, resulting in the release into the periplasm of ligands bound by these outer membrane proteins.</text>
</comment>
<evidence type="ECO:0000256" key="7">
    <source>
        <dbReference type="ARBA" id="ARBA00022692"/>
    </source>
</evidence>
<dbReference type="FunFam" id="3.30.1150.10:FF:000015">
    <property type="entry name" value="Protein TonB"/>
    <property type="match status" value="1"/>
</dbReference>
<dbReference type="Gene3D" id="3.30.1150.10">
    <property type="match status" value="1"/>
</dbReference>
<keyword evidence="4" id="KW-0813">Transport</keyword>
<feature type="compositionally biased region" description="Basic and acidic residues" evidence="14">
    <location>
        <begin position="155"/>
        <end position="168"/>
    </location>
</feature>
<feature type="domain" description="TonB C-terminal" evidence="16">
    <location>
        <begin position="187"/>
        <end position="276"/>
    </location>
</feature>
<dbReference type="Proteomes" id="UP000470837">
    <property type="component" value="Unassembled WGS sequence"/>
</dbReference>
<evidence type="ECO:0000256" key="2">
    <source>
        <dbReference type="ARBA" id="ARBA00006555"/>
    </source>
</evidence>
<dbReference type="PROSITE" id="PS52015">
    <property type="entry name" value="TONB_CTD"/>
    <property type="match status" value="1"/>
</dbReference>
<dbReference type="InterPro" id="IPR006260">
    <property type="entry name" value="TonB/TolA_C"/>
</dbReference>
<evidence type="ECO:0000256" key="5">
    <source>
        <dbReference type="ARBA" id="ARBA00022475"/>
    </source>
</evidence>
<dbReference type="GO" id="GO:0015031">
    <property type="term" value="P:protein transport"/>
    <property type="evidence" value="ECO:0007669"/>
    <property type="project" value="UniProtKB-KW"/>
</dbReference>
<keyword evidence="11 15" id="KW-1133">Transmembrane helix</keyword>
<feature type="compositionally biased region" description="Polar residues" evidence="14">
    <location>
        <begin position="56"/>
        <end position="69"/>
    </location>
</feature>
<feature type="compositionally biased region" description="Polar residues" evidence="14">
    <location>
        <begin position="169"/>
        <end position="178"/>
    </location>
</feature>
<dbReference type="InterPro" id="IPR037682">
    <property type="entry name" value="TonB_C"/>
</dbReference>
<evidence type="ECO:0000256" key="4">
    <source>
        <dbReference type="ARBA" id="ARBA00022448"/>
    </source>
</evidence>
<evidence type="ECO:0000313" key="18">
    <source>
        <dbReference type="Proteomes" id="UP000470837"/>
    </source>
</evidence>
<dbReference type="EMBL" id="WADI01000009">
    <property type="protein sequence ID" value="MUU41074.1"/>
    <property type="molecule type" value="Genomic_DNA"/>
</dbReference>
<name>A0ABD6HJ87_HELPX</name>
<keyword evidence="12 15" id="KW-0472">Membrane</keyword>
<keyword evidence="6" id="KW-0997">Cell inner membrane</keyword>
<evidence type="ECO:0000256" key="9">
    <source>
        <dbReference type="ARBA" id="ARBA00022927"/>
    </source>
</evidence>
<dbReference type="RefSeq" id="WP_156542152.1">
    <property type="nucleotide sequence ID" value="NZ_WADI01000009.1"/>
</dbReference>
<dbReference type="AlphaFoldDB" id="A0ABD6HJ87"/>
<evidence type="ECO:0000313" key="17">
    <source>
        <dbReference type="EMBL" id="MUU41074.1"/>
    </source>
</evidence>
<dbReference type="PRINTS" id="PR01374">
    <property type="entry name" value="TONBPROTEIN"/>
</dbReference>
<evidence type="ECO:0000256" key="12">
    <source>
        <dbReference type="ARBA" id="ARBA00023136"/>
    </source>
</evidence>
<reference evidence="17 18" key="1">
    <citation type="journal article" date="2020" name="J. Clin. Microbiol.">
        <title>Helicobacter pylori infections in the Bronx, New York: Surveying Antibiotic Susceptibility and Strain Lineage by Whole-genome Sequencing.</title>
        <authorList>
            <person name="Saranathan R."/>
            <person name="Levi M.H."/>
            <person name="Wattam A.R."/>
            <person name="Malek A."/>
            <person name="Asare E."/>
            <person name="Behin D.S."/>
            <person name="Pan D.H."/>
            <person name="Jacobs W.R."/>
            <person name="Szymczak W.A."/>
        </authorList>
    </citation>
    <scope>NUCLEOTIDE SEQUENCE [LARGE SCALE GENOMIC DNA]</scope>
    <source>
        <strain evidence="17 18">MHP34</strain>
    </source>
</reference>